<evidence type="ECO:0000259" key="8">
    <source>
        <dbReference type="PROSITE" id="PS51900"/>
    </source>
</evidence>
<evidence type="ECO:0000256" key="4">
    <source>
        <dbReference type="ARBA" id="ARBA00023125"/>
    </source>
</evidence>
<dbReference type="PROSITE" id="PS51898">
    <property type="entry name" value="TYR_RECOMBINASE"/>
    <property type="match status" value="1"/>
</dbReference>
<dbReference type="Pfam" id="PF00589">
    <property type="entry name" value="Phage_integrase"/>
    <property type="match status" value="1"/>
</dbReference>
<dbReference type="PROSITE" id="PS51900">
    <property type="entry name" value="CB"/>
    <property type="match status" value="1"/>
</dbReference>
<dbReference type="EMBL" id="CYZE01000013">
    <property type="protein sequence ID" value="CUO85820.1"/>
    <property type="molecule type" value="Genomic_DNA"/>
</dbReference>
<dbReference type="Gene3D" id="1.10.150.130">
    <property type="match status" value="1"/>
</dbReference>
<feature type="domain" description="Tyr recombinase" evidence="7">
    <location>
        <begin position="173"/>
        <end position="394"/>
    </location>
</feature>
<dbReference type="SUPFAM" id="SSF56349">
    <property type="entry name" value="DNA breaking-rejoining enzymes"/>
    <property type="match status" value="1"/>
</dbReference>
<comment type="similarity">
    <text evidence="2">Belongs to the 'phage' integrase family.</text>
</comment>
<evidence type="ECO:0000256" key="2">
    <source>
        <dbReference type="ARBA" id="ARBA00008857"/>
    </source>
</evidence>
<feature type="domain" description="Core-binding (CB)" evidence="8">
    <location>
        <begin position="63"/>
        <end position="146"/>
    </location>
</feature>
<reference evidence="9 10" key="1">
    <citation type="submission" date="2015-09" db="EMBL/GenBank/DDBJ databases">
        <authorList>
            <consortium name="Pathogen Informatics"/>
        </authorList>
    </citation>
    <scope>NUCLEOTIDE SEQUENCE [LARGE SCALE GENOMIC DNA]</scope>
    <source>
        <strain evidence="9 10">2789STDY5608850</strain>
    </source>
</reference>
<comment type="function">
    <text evidence="1">Site-specific tyrosine recombinase, which acts by catalyzing the cutting and rejoining of the recombining DNA molecules.</text>
</comment>
<dbReference type="GO" id="GO:0015074">
    <property type="term" value="P:DNA integration"/>
    <property type="evidence" value="ECO:0007669"/>
    <property type="project" value="UniProtKB-KW"/>
</dbReference>
<dbReference type="InterPro" id="IPR011010">
    <property type="entry name" value="DNA_brk_join_enz"/>
</dbReference>
<sequence length="401" mass="46142">MGELRTRKRGNTWEWSFEGARIGGKRNPISKGGYRTKGEALTAGTQAKAEYDNAGRTFQPKDISVSDYLDYWYANYVVTNLAHNTQVDYAGKIRVHLKPAFGKYRLASLEPDVIQLWVDGMKRKGYSRSMIKNTLACLSGALKYAVRPCKYIKYNPCADVDVPKIKTTERRKEHTEYICVKEDFAAIIDRFEPGSNFYLPLMTGYHCGTRLGESYGIDLLSDVNFDKHTISIRHQLSNENGKWYYRPPKYDSVRTIKILPVYEKILKDEIRDRKKNMLRYGEYFTKTYLMPDGLIFQAPANMQIAGKEIMPISVKENGELLTPYSFKYCAKVIHEELGNPLFHSHCLRHTHGTILAENGAQPKTVMERLGHKDIKTTIERYIFNTEKMQDDAMTILKHAIS</sequence>
<evidence type="ECO:0000313" key="9">
    <source>
        <dbReference type="EMBL" id="CUO85820.1"/>
    </source>
</evidence>
<name>A0A174ILI1_9FIRM</name>
<evidence type="ECO:0000256" key="3">
    <source>
        <dbReference type="ARBA" id="ARBA00022908"/>
    </source>
</evidence>
<accession>A0A174ILI1</accession>
<dbReference type="PANTHER" id="PTHR30349:SF64">
    <property type="entry name" value="PROPHAGE INTEGRASE INTD-RELATED"/>
    <property type="match status" value="1"/>
</dbReference>
<evidence type="ECO:0000256" key="6">
    <source>
        <dbReference type="PROSITE-ProRule" id="PRU01248"/>
    </source>
</evidence>
<evidence type="ECO:0000259" key="7">
    <source>
        <dbReference type="PROSITE" id="PS51898"/>
    </source>
</evidence>
<evidence type="ECO:0000256" key="5">
    <source>
        <dbReference type="ARBA" id="ARBA00023172"/>
    </source>
</evidence>
<dbReference type="InterPro" id="IPR044068">
    <property type="entry name" value="CB"/>
</dbReference>
<dbReference type="InterPro" id="IPR050090">
    <property type="entry name" value="Tyrosine_recombinase_XerCD"/>
</dbReference>
<organism evidence="9 10">
    <name type="scientific">Hungatella hathewayi</name>
    <dbReference type="NCBI Taxonomy" id="154046"/>
    <lineage>
        <taxon>Bacteria</taxon>
        <taxon>Bacillati</taxon>
        <taxon>Bacillota</taxon>
        <taxon>Clostridia</taxon>
        <taxon>Lachnospirales</taxon>
        <taxon>Lachnospiraceae</taxon>
        <taxon>Hungatella</taxon>
    </lineage>
</organism>
<evidence type="ECO:0000256" key="1">
    <source>
        <dbReference type="ARBA" id="ARBA00003283"/>
    </source>
</evidence>
<keyword evidence="3" id="KW-0229">DNA integration</keyword>
<dbReference type="CDD" id="cd01189">
    <property type="entry name" value="INT_ICEBs1_C_like"/>
    <property type="match status" value="1"/>
</dbReference>
<dbReference type="AlphaFoldDB" id="A0A174ILI1"/>
<dbReference type="InterPro" id="IPR004107">
    <property type="entry name" value="Integrase_SAM-like_N"/>
</dbReference>
<dbReference type="InterPro" id="IPR010998">
    <property type="entry name" value="Integrase_recombinase_N"/>
</dbReference>
<proteinExistence type="inferred from homology"/>
<dbReference type="Proteomes" id="UP000095651">
    <property type="component" value="Unassembled WGS sequence"/>
</dbReference>
<dbReference type="Gene3D" id="1.10.443.10">
    <property type="entry name" value="Intergrase catalytic core"/>
    <property type="match status" value="1"/>
</dbReference>
<dbReference type="InterPro" id="IPR013762">
    <property type="entry name" value="Integrase-like_cat_sf"/>
</dbReference>
<gene>
    <name evidence="9" type="ORF">ERS852407_04191</name>
</gene>
<dbReference type="GO" id="GO:0006310">
    <property type="term" value="P:DNA recombination"/>
    <property type="evidence" value="ECO:0007669"/>
    <property type="project" value="UniProtKB-KW"/>
</dbReference>
<dbReference type="Pfam" id="PF14659">
    <property type="entry name" value="Phage_int_SAM_3"/>
    <property type="match status" value="1"/>
</dbReference>
<evidence type="ECO:0000313" key="10">
    <source>
        <dbReference type="Proteomes" id="UP000095651"/>
    </source>
</evidence>
<dbReference type="GO" id="GO:0003677">
    <property type="term" value="F:DNA binding"/>
    <property type="evidence" value="ECO:0007669"/>
    <property type="project" value="UniProtKB-UniRule"/>
</dbReference>
<dbReference type="InterPro" id="IPR002104">
    <property type="entry name" value="Integrase_catalytic"/>
</dbReference>
<dbReference type="PANTHER" id="PTHR30349">
    <property type="entry name" value="PHAGE INTEGRASE-RELATED"/>
    <property type="match status" value="1"/>
</dbReference>
<keyword evidence="5" id="KW-0233">DNA recombination</keyword>
<protein>
    <submittedName>
        <fullName evidence="9">Prophage LambdaBa04, site-specific recombinase, phage integrase family</fullName>
    </submittedName>
</protein>
<dbReference type="RefSeq" id="WP_055658104.1">
    <property type="nucleotide sequence ID" value="NZ_CABIXC010000013.1"/>
</dbReference>
<keyword evidence="4 6" id="KW-0238">DNA-binding</keyword>